<evidence type="ECO:0000313" key="5">
    <source>
        <dbReference type="EMBL" id="CUB03806.1"/>
    </source>
</evidence>
<dbReference type="Pfam" id="PF00392">
    <property type="entry name" value="GntR"/>
    <property type="match status" value="1"/>
</dbReference>
<dbReference type="SUPFAM" id="SSF46785">
    <property type="entry name" value="Winged helix' DNA-binding domain"/>
    <property type="match status" value="1"/>
</dbReference>
<dbReference type="EMBL" id="CYHG01000004">
    <property type="protein sequence ID" value="CUB03806.1"/>
    <property type="molecule type" value="Genomic_DNA"/>
</dbReference>
<protein>
    <submittedName>
        <fullName evidence="5">DNA-binding transcriptional regulator, GntR family</fullName>
    </submittedName>
</protein>
<dbReference type="CDD" id="cd07377">
    <property type="entry name" value="WHTH_GntR"/>
    <property type="match status" value="1"/>
</dbReference>
<dbReference type="PANTHER" id="PTHR43537:SF53">
    <property type="entry name" value="HTH-TYPE TRANSCRIPTIONAL REPRESSOR NANR"/>
    <property type="match status" value="1"/>
</dbReference>
<dbReference type="RefSeq" id="WP_055462753.1">
    <property type="nucleotide sequence ID" value="NZ_CYHG01000004.1"/>
</dbReference>
<evidence type="ECO:0000256" key="1">
    <source>
        <dbReference type="ARBA" id="ARBA00023015"/>
    </source>
</evidence>
<feature type="domain" description="HTH gntR-type" evidence="4">
    <location>
        <begin position="1"/>
        <end position="68"/>
    </location>
</feature>
<dbReference type="OrthoDB" id="5243844at2"/>
<accession>A0A0K6IL47</accession>
<dbReference type="SMART" id="SM00895">
    <property type="entry name" value="FCD"/>
    <property type="match status" value="1"/>
</dbReference>
<dbReference type="PANTHER" id="PTHR43537">
    <property type="entry name" value="TRANSCRIPTIONAL REGULATOR, GNTR FAMILY"/>
    <property type="match status" value="1"/>
</dbReference>
<dbReference type="SUPFAM" id="SSF48008">
    <property type="entry name" value="GntR ligand-binding domain-like"/>
    <property type="match status" value="1"/>
</dbReference>
<dbReference type="SMART" id="SM00345">
    <property type="entry name" value="HTH_GNTR"/>
    <property type="match status" value="1"/>
</dbReference>
<dbReference type="GO" id="GO:0003700">
    <property type="term" value="F:DNA-binding transcription factor activity"/>
    <property type="evidence" value="ECO:0007669"/>
    <property type="project" value="InterPro"/>
</dbReference>
<organism evidence="5 6">
    <name type="scientific">Marinomonas fungiae</name>
    <dbReference type="NCBI Taxonomy" id="1137284"/>
    <lineage>
        <taxon>Bacteria</taxon>
        <taxon>Pseudomonadati</taxon>
        <taxon>Pseudomonadota</taxon>
        <taxon>Gammaproteobacteria</taxon>
        <taxon>Oceanospirillales</taxon>
        <taxon>Oceanospirillaceae</taxon>
        <taxon>Marinomonas</taxon>
    </lineage>
</organism>
<dbReference type="PROSITE" id="PS50949">
    <property type="entry name" value="HTH_GNTR"/>
    <property type="match status" value="1"/>
</dbReference>
<gene>
    <name evidence="5" type="ORF">Ga0061065_104237</name>
</gene>
<keyword evidence="1" id="KW-0805">Transcription regulation</keyword>
<evidence type="ECO:0000259" key="4">
    <source>
        <dbReference type="PROSITE" id="PS50949"/>
    </source>
</evidence>
<reference evidence="6" key="1">
    <citation type="submission" date="2015-08" db="EMBL/GenBank/DDBJ databases">
        <authorList>
            <person name="Varghese N."/>
        </authorList>
    </citation>
    <scope>NUCLEOTIDE SEQUENCE [LARGE SCALE GENOMIC DNA]</scope>
    <source>
        <strain evidence="6">JCM 18476</strain>
    </source>
</reference>
<dbReference type="InterPro" id="IPR000524">
    <property type="entry name" value="Tscrpt_reg_HTH_GntR"/>
</dbReference>
<dbReference type="Gene3D" id="1.20.120.530">
    <property type="entry name" value="GntR ligand-binding domain-like"/>
    <property type="match status" value="1"/>
</dbReference>
<dbReference type="InterPro" id="IPR008920">
    <property type="entry name" value="TF_FadR/GntR_C"/>
</dbReference>
<dbReference type="Proteomes" id="UP000182769">
    <property type="component" value="Unassembled WGS sequence"/>
</dbReference>
<evidence type="ECO:0000256" key="2">
    <source>
        <dbReference type="ARBA" id="ARBA00023125"/>
    </source>
</evidence>
<evidence type="ECO:0000256" key="3">
    <source>
        <dbReference type="ARBA" id="ARBA00023163"/>
    </source>
</evidence>
<dbReference type="InterPro" id="IPR011711">
    <property type="entry name" value="GntR_C"/>
</dbReference>
<dbReference type="AlphaFoldDB" id="A0A0K6IL47"/>
<keyword evidence="6" id="KW-1185">Reference proteome</keyword>
<keyword evidence="2 5" id="KW-0238">DNA-binding</keyword>
<dbReference type="GO" id="GO:0003677">
    <property type="term" value="F:DNA binding"/>
    <property type="evidence" value="ECO:0007669"/>
    <property type="project" value="UniProtKB-KW"/>
</dbReference>
<sequence length="221" mass="24983">MSNDEKIYQKILKAIVEHQLPPGARLPEDRLSEAFGVSRTGIRKVLQRLALEHFVVIARNKGAQVNHPSEDEALEVLDSRILIEPQLIAGVQRSWNPEQSERFRDLVDEERQAEQAGDMASSIQATARFHYELAQLAGNNVLASFVEQLCYRSSLVIAAYGTRSSVSCDCGDHSQLLDLLDDGQPKKAQAWMKHHLQVIKASLILESQEEQHIDFQRLFKD</sequence>
<keyword evidence="3" id="KW-0804">Transcription</keyword>
<evidence type="ECO:0000313" key="6">
    <source>
        <dbReference type="Proteomes" id="UP000182769"/>
    </source>
</evidence>
<dbReference type="STRING" id="1137284.GCA_001418205_01657"/>
<name>A0A0K6IL47_9GAMM</name>
<dbReference type="InterPro" id="IPR036390">
    <property type="entry name" value="WH_DNA-bd_sf"/>
</dbReference>
<proteinExistence type="predicted"/>
<dbReference type="Pfam" id="PF07729">
    <property type="entry name" value="FCD"/>
    <property type="match status" value="1"/>
</dbReference>
<dbReference type="InterPro" id="IPR036388">
    <property type="entry name" value="WH-like_DNA-bd_sf"/>
</dbReference>
<dbReference type="Gene3D" id="1.10.10.10">
    <property type="entry name" value="Winged helix-like DNA-binding domain superfamily/Winged helix DNA-binding domain"/>
    <property type="match status" value="1"/>
</dbReference>